<dbReference type="SUPFAM" id="SSF52833">
    <property type="entry name" value="Thioredoxin-like"/>
    <property type="match status" value="1"/>
</dbReference>
<reference evidence="2 3" key="1">
    <citation type="submission" date="2016-11" db="EMBL/GenBank/DDBJ databases">
        <authorList>
            <person name="Jaros S."/>
            <person name="Januszkiewicz K."/>
            <person name="Wedrychowicz H."/>
        </authorList>
    </citation>
    <scope>NUCLEOTIDE SEQUENCE [LARGE SCALE GENOMIC DNA]</scope>
    <source>
        <strain evidence="2 3">DSM 19557</strain>
    </source>
</reference>
<evidence type="ECO:0000259" key="1">
    <source>
        <dbReference type="Pfam" id="PF13098"/>
    </source>
</evidence>
<evidence type="ECO:0000313" key="3">
    <source>
        <dbReference type="Proteomes" id="UP000189810"/>
    </source>
</evidence>
<gene>
    <name evidence="2" type="ORF">SAMN05444391_1241</name>
</gene>
<dbReference type="OrthoDB" id="9811036at2"/>
<dbReference type="AlphaFoldDB" id="A0A1M6T087"/>
<dbReference type="InterPro" id="IPR036249">
    <property type="entry name" value="Thioredoxin-like_sf"/>
</dbReference>
<dbReference type="EMBL" id="LT670846">
    <property type="protein sequence ID" value="SHK50325.1"/>
    <property type="molecule type" value="Genomic_DNA"/>
</dbReference>
<protein>
    <submittedName>
        <fullName evidence="2">Thioredoxin-related protein</fullName>
    </submittedName>
</protein>
<sequence length="155" mass="17825">MFLILFVLMLTSCQKGKSASSESKSLIPRKDYAMLIVESQGCIYCKQLDKDLKTNQELIQTLKDMDVYRVLAESNAPVFIKLDGKEMTTTEDKLVDILGVRSYPHIIFYNKEGRVVLQVPGYVPPKTLTCVVNYVKAQEFEKKKLMDYLKEQRCI</sequence>
<accession>A0A1M6T087</accession>
<name>A0A1M6T087_9AQUI</name>
<feature type="domain" description="Thioredoxin-like fold" evidence="1">
    <location>
        <begin position="29"/>
        <end position="131"/>
    </location>
</feature>
<dbReference type="InterPro" id="IPR012336">
    <property type="entry name" value="Thioredoxin-like_fold"/>
</dbReference>
<dbReference type="Pfam" id="PF13098">
    <property type="entry name" value="Thioredoxin_2"/>
    <property type="match status" value="1"/>
</dbReference>
<organism evidence="2 3">
    <name type="scientific">Thermocrinis minervae</name>
    <dbReference type="NCBI Taxonomy" id="381751"/>
    <lineage>
        <taxon>Bacteria</taxon>
        <taxon>Pseudomonadati</taxon>
        <taxon>Aquificota</taxon>
        <taxon>Aquificia</taxon>
        <taxon>Aquificales</taxon>
        <taxon>Aquificaceae</taxon>
        <taxon>Thermocrinis</taxon>
    </lineage>
</organism>
<evidence type="ECO:0000313" key="2">
    <source>
        <dbReference type="EMBL" id="SHK50325.1"/>
    </source>
</evidence>
<dbReference type="Proteomes" id="UP000189810">
    <property type="component" value="Chromosome I"/>
</dbReference>
<dbReference type="STRING" id="381751.SAMN05444391_1241"/>
<dbReference type="Gene3D" id="3.40.30.10">
    <property type="entry name" value="Glutaredoxin"/>
    <property type="match status" value="1"/>
</dbReference>
<keyword evidence="3" id="KW-1185">Reference proteome</keyword>
<proteinExistence type="predicted"/>